<gene>
    <name evidence="1" type="ORF">FCL42_09745</name>
</gene>
<dbReference type="OrthoDB" id="6402251at2"/>
<name>A0A4U1BNV4_9GAMM</name>
<dbReference type="EMBL" id="SWCJ01000005">
    <property type="protein sequence ID" value="TKB55460.1"/>
    <property type="molecule type" value="Genomic_DNA"/>
</dbReference>
<organism evidence="1 2">
    <name type="scientific">Ferrimonas aestuarii</name>
    <dbReference type="NCBI Taxonomy" id="2569539"/>
    <lineage>
        <taxon>Bacteria</taxon>
        <taxon>Pseudomonadati</taxon>
        <taxon>Pseudomonadota</taxon>
        <taxon>Gammaproteobacteria</taxon>
        <taxon>Alteromonadales</taxon>
        <taxon>Ferrimonadaceae</taxon>
        <taxon>Ferrimonas</taxon>
    </lineage>
</organism>
<evidence type="ECO:0000313" key="2">
    <source>
        <dbReference type="Proteomes" id="UP000305675"/>
    </source>
</evidence>
<evidence type="ECO:0000313" key="1">
    <source>
        <dbReference type="EMBL" id="TKB55460.1"/>
    </source>
</evidence>
<keyword evidence="2" id="KW-1185">Reference proteome</keyword>
<dbReference type="PROSITE" id="PS51257">
    <property type="entry name" value="PROKAR_LIPOPROTEIN"/>
    <property type="match status" value="1"/>
</dbReference>
<dbReference type="RefSeq" id="WP_136863217.1">
    <property type="nucleotide sequence ID" value="NZ_SWCJ01000005.1"/>
</dbReference>
<protein>
    <recommendedName>
        <fullName evidence="3">Lipoprotein</fullName>
    </recommendedName>
</protein>
<proteinExistence type="predicted"/>
<sequence>MRKSAWILLVGLLGGCASGPDYEGTCAEISTFATPPETEDLYRAVITRIDDNNVVTKASYRLSPGKHRLRVVELIDDPRLGVKLRNRRYHDFEVELAPHTRYHIGAQFNADQRFRGHDAKYWQPVVWKQTQKQCEFD</sequence>
<reference evidence="1 2" key="1">
    <citation type="submission" date="2019-04" db="EMBL/GenBank/DDBJ databases">
        <authorList>
            <person name="Hwang J.C."/>
        </authorList>
    </citation>
    <scope>NUCLEOTIDE SEQUENCE [LARGE SCALE GENOMIC DNA]</scope>
    <source>
        <strain evidence="1 2">IMCC35002</strain>
    </source>
</reference>
<dbReference type="Proteomes" id="UP000305675">
    <property type="component" value="Unassembled WGS sequence"/>
</dbReference>
<accession>A0A4U1BNV4</accession>
<evidence type="ECO:0008006" key="3">
    <source>
        <dbReference type="Google" id="ProtNLM"/>
    </source>
</evidence>
<comment type="caution">
    <text evidence="1">The sequence shown here is derived from an EMBL/GenBank/DDBJ whole genome shotgun (WGS) entry which is preliminary data.</text>
</comment>
<dbReference type="AlphaFoldDB" id="A0A4U1BNV4"/>